<dbReference type="InterPro" id="IPR026461">
    <property type="entry name" value="Trfase_2_rSAM/seldom_assoc"/>
</dbReference>
<dbReference type="EC" id="2.4.1.-" evidence="7"/>
<dbReference type="RefSeq" id="WP_085849432.1">
    <property type="nucleotide sequence ID" value="NZ_FNZV01000005.1"/>
</dbReference>
<evidence type="ECO:0000313" key="8">
    <source>
        <dbReference type="Proteomes" id="UP000193307"/>
    </source>
</evidence>
<keyword evidence="8" id="KW-1185">Reference proteome</keyword>
<name>A0A1Y5SX39_9RHOB</name>
<reference evidence="7 8" key="1">
    <citation type="submission" date="2017-03" db="EMBL/GenBank/DDBJ databases">
        <authorList>
            <person name="Afonso C.L."/>
            <person name="Miller P.J."/>
            <person name="Scott M.A."/>
            <person name="Spackman E."/>
            <person name="Goraichik I."/>
            <person name="Dimitrov K.M."/>
            <person name="Suarez D.L."/>
            <person name="Swayne D.E."/>
        </authorList>
    </citation>
    <scope>NUCLEOTIDE SEQUENCE [LARGE SCALE GENOMIC DNA]</scope>
    <source>
        <strain evidence="7 8">CECT 7971</strain>
    </source>
</reference>
<accession>A0A1Y5SX39</accession>
<keyword evidence="5" id="KW-0472">Membrane</keyword>
<proteinExistence type="predicted"/>
<evidence type="ECO:0000256" key="3">
    <source>
        <dbReference type="ARBA" id="ARBA00022676"/>
    </source>
</evidence>
<evidence type="ECO:0000256" key="4">
    <source>
        <dbReference type="ARBA" id="ARBA00022679"/>
    </source>
</evidence>
<evidence type="ECO:0000313" key="7">
    <source>
        <dbReference type="EMBL" id="SLN47085.1"/>
    </source>
</evidence>
<keyword evidence="4 7" id="KW-0808">Transferase</keyword>
<dbReference type="InterPro" id="IPR001173">
    <property type="entry name" value="Glyco_trans_2-like"/>
</dbReference>
<dbReference type="SUPFAM" id="SSF53448">
    <property type="entry name" value="Nucleotide-diphospho-sugar transferases"/>
    <property type="match status" value="1"/>
</dbReference>
<comment type="subcellular location">
    <subcellularLocation>
        <location evidence="1">Cell membrane</location>
    </subcellularLocation>
</comment>
<dbReference type="PANTHER" id="PTHR43646:SF2">
    <property type="entry name" value="GLYCOSYLTRANSFERASE 2-LIKE DOMAIN-CONTAINING PROTEIN"/>
    <property type="match status" value="1"/>
</dbReference>
<feature type="domain" description="Glycosyltransferase 2-like" evidence="6">
    <location>
        <begin position="6"/>
        <end position="112"/>
    </location>
</feature>
<keyword evidence="2" id="KW-1003">Cell membrane</keyword>
<protein>
    <submittedName>
        <fullName evidence="7">PGL/p-HBAD biosynthesis glycosyltransferase/MT3031</fullName>
        <ecNumber evidence="7">2.4.1.-</ecNumber>
    </submittedName>
</protein>
<keyword evidence="3 7" id="KW-0328">Glycosyltransferase</keyword>
<evidence type="ECO:0000256" key="1">
    <source>
        <dbReference type="ARBA" id="ARBA00004236"/>
    </source>
</evidence>
<dbReference type="InterPro" id="IPR029044">
    <property type="entry name" value="Nucleotide-diphossugar_trans"/>
</dbReference>
<dbReference type="Gene3D" id="3.90.550.10">
    <property type="entry name" value="Spore Coat Polysaccharide Biosynthesis Protein SpsA, Chain A"/>
    <property type="match status" value="1"/>
</dbReference>
<dbReference type="GO" id="GO:0005886">
    <property type="term" value="C:plasma membrane"/>
    <property type="evidence" value="ECO:0007669"/>
    <property type="project" value="UniProtKB-SubCell"/>
</dbReference>
<gene>
    <name evidence="7" type="ORF">PAM7971_02308</name>
</gene>
<evidence type="ECO:0000256" key="5">
    <source>
        <dbReference type="ARBA" id="ARBA00023136"/>
    </source>
</evidence>
<dbReference type="EMBL" id="FWFW01000006">
    <property type="protein sequence ID" value="SLN47085.1"/>
    <property type="molecule type" value="Genomic_DNA"/>
</dbReference>
<dbReference type="STRING" id="658057.SAMN04488032_10517"/>
<dbReference type="GO" id="GO:0016757">
    <property type="term" value="F:glycosyltransferase activity"/>
    <property type="evidence" value="ECO:0007669"/>
    <property type="project" value="UniProtKB-KW"/>
</dbReference>
<dbReference type="AlphaFoldDB" id="A0A1Y5SX39"/>
<organism evidence="7 8">
    <name type="scientific">Pacificibacter marinus</name>
    <dbReference type="NCBI Taxonomy" id="658057"/>
    <lineage>
        <taxon>Bacteria</taxon>
        <taxon>Pseudomonadati</taxon>
        <taxon>Pseudomonadota</taxon>
        <taxon>Alphaproteobacteria</taxon>
        <taxon>Rhodobacterales</taxon>
        <taxon>Roseobacteraceae</taxon>
        <taxon>Pacificibacter</taxon>
    </lineage>
</organism>
<dbReference type="NCBIfam" id="TIGR04283">
    <property type="entry name" value="glyco_like_mftF"/>
    <property type="match status" value="1"/>
</dbReference>
<dbReference type="OrthoDB" id="5291101at2"/>
<dbReference type="CDD" id="cd02522">
    <property type="entry name" value="GT_2_like_a"/>
    <property type="match status" value="1"/>
</dbReference>
<evidence type="ECO:0000256" key="2">
    <source>
        <dbReference type="ARBA" id="ARBA00022475"/>
    </source>
</evidence>
<dbReference type="PANTHER" id="PTHR43646">
    <property type="entry name" value="GLYCOSYLTRANSFERASE"/>
    <property type="match status" value="1"/>
</dbReference>
<dbReference type="Proteomes" id="UP000193307">
    <property type="component" value="Unassembled WGS sequence"/>
</dbReference>
<evidence type="ECO:0000259" key="6">
    <source>
        <dbReference type="Pfam" id="PF00535"/>
    </source>
</evidence>
<dbReference type="Pfam" id="PF00535">
    <property type="entry name" value="Glycos_transf_2"/>
    <property type="match status" value="1"/>
</dbReference>
<sequence length="225" mass="24473">MRAPISIIIPTLNAAPQLPDTLARVMEGLNAGLVRELVISDGGSNDDIKTLAAEVGATFVTGPAGRGGQLSRGATVAQGDLLLFLHADTWLPEGWSDAALAHLQIEQNAYVFSLAFRGGGIMARLTAGWANLRTRLFGLPYGNQALLISRALFDDIGGYPDQPLMEDVAIARKLKGRITLSPLCVQTGSERYQRNGWLRQGASNLWRLARYLMGVHPVQLHRDYR</sequence>